<evidence type="ECO:0000313" key="7">
    <source>
        <dbReference type="EMBL" id="GES97988.1"/>
    </source>
</evidence>
<reference evidence="7" key="1">
    <citation type="submission" date="2019-10" db="EMBL/GenBank/DDBJ databases">
        <title>Conservation and host-specific expression of non-tandemly repeated heterogenous ribosome RNA gene in arbuscular mycorrhizal fungi.</title>
        <authorList>
            <person name="Maeda T."/>
            <person name="Kobayashi Y."/>
            <person name="Nakagawa T."/>
            <person name="Ezawa T."/>
            <person name="Yamaguchi K."/>
            <person name="Bino T."/>
            <person name="Nishimoto Y."/>
            <person name="Shigenobu S."/>
            <person name="Kawaguchi M."/>
        </authorList>
    </citation>
    <scope>NUCLEOTIDE SEQUENCE</scope>
    <source>
        <strain evidence="7">HR1</strain>
    </source>
</reference>
<sequence length="365" mass="42151">MSPDYVYHEMLLGLEAINLFCVREFIKFNPNLKPVSRAPIRYGFDMWQVCRMYQLYKDRPENVDILRSIVGDYPYRRPDSQSLQKTSWGDAEVEELIKWTHDLSENPNKLSKCYDYWHEFSDCGLTRQVPHPKPLMELGDLYKRDFGHFIEWIPPQQIDLPRYHSEISRNAPISVALKYIFKAENITESFLRELNMVAHALAAYPMDLGCVTDVGLSGYVQSENTIKADEQKGVCGVLPYIAPEMLRGKPYTLAADVYSFGIILCQITANRLPFSDHLHDINLTKKNMRRSSPTMDNVIRELERLWEDSLDDKLTIDGEGADDNGPEEMINKSLDNSRVHHNIIHKNSTYITAGLSQKNPYLIAR</sequence>
<keyword evidence="1" id="KW-0723">Serine/threonine-protein kinase</keyword>
<dbReference type="PANTHER" id="PTHR24351">
    <property type="entry name" value="RIBOSOMAL PROTEIN S6 KINASE"/>
    <property type="match status" value="1"/>
</dbReference>
<dbReference type="SUPFAM" id="SSF56112">
    <property type="entry name" value="Protein kinase-like (PK-like)"/>
    <property type="match status" value="1"/>
</dbReference>
<name>A0A8H3LZR8_9GLOM</name>
<dbReference type="InterPro" id="IPR000719">
    <property type="entry name" value="Prot_kinase_dom"/>
</dbReference>
<dbReference type="EMBL" id="BLAL01000262">
    <property type="protein sequence ID" value="GES97988.1"/>
    <property type="molecule type" value="Genomic_DNA"/>
</dbReference>
<protein>
    <submittedName>
        <fullName evidence="7">Kinase-like domain-containing protein</fullName>
    </submittedName>
</protein>
<dbReference type="Proteomes" id="UP000615446">
    <property type="component" value="Unassembled WGS sequence"/>
</dbReference>
<evidence type="ECO:0000256" key="4">
    <source>
        <dbReference type="ARBA" id="ARBA00022777"/>
    </source>
</evidence>
<dbReference type="GO" id="GO:0004674">
    <property type="term" value="F:protein serine/threonine kinase activity"/>
    <property type="evidence" value="ECO:0007669"/>
    <property type="project" value="UniProtKB-KW"/>
</dbReference>
<keyword evidence="4 7" id="KW-0418">Kinase</keyword>
<evidence type="ECO:0000256" key="2">
    <source>
        <dbReference type="ARBA" id="ARBA00022679"/>
    </source>
</evidence>
<dbReference type="GO" id="GO:0005524">
    <property type="term" value="F:ATP binding"/>
    <property type="evidence" value="ECO:0007669"/>
    <property type="project" value="UniProtKB-KW"/>
</dbReference>
<comment type="caution">
    <text evidence="7">The sequence shown here is derived from an EMBL/GenBank/DDBJ whole genome shotgun (WGS) entry which is preliminary data.</text>
</comment>
<dbReference type="Pfam" id="PF00069">
    <property type="entry name" value="Pkinase"/>
    <property type="match status" value="1"/>
</dbReference>
<accession>A0A8H3LZR8</accession>
<dbReference type="Gene3D" id="1.10.510.10">
    <property type="entry name" value="Transferase(Phosphotransferase) domain 1"/>
    <property type="match status" value="1"/>
</dbReference>
<dbReference type="OrthoDB" id="5976497at2759"/>
<evidence type="ECO:0000256" key="3">
    <source>
        <dbReference type="ARBA" id="ARBA00022741"/>
    </source>
</evidence>
<dbReference type="PROSITE" id="PS50011">
    <property type="entry name" value="PROTEIN_KINASE_DOM"/>
    <property type="match status" value="1"/>
</dbReference>
<keyword evidence="5" id="KW-0067">ATP-binding</keyword>
<evidence type="ECO:0000259" key="6">
    <source>
        <dbReference type="PROSITE" id="PS50011"/>
    </source>
</evidence>
<dbReference type="AlphaFoldDB" id="A0A8H3LZR8"/>
<organism evidence="7 8">
    <name type="scientific">Rhizophagus clarus</name>
    <dbReference type="NCBI Taxonomy" id="94130"/>
    <lineage>
        <taxon>Eukaryota</taxon>
        <taxon>Fungi</taxon>
        <taxon>Fungi incertae sedis</taxon>
        <taxon>Mucoromycota</taxon>
        <taxon>Glomeromycotina</taxon>
        <taxon>Glomeromycetes</taxon>
        <taxon>Glomerales</taxon>
        <taxon>Glomeraceae</taxon>
        <taxon>Rhizophagus</taxon>
    </lineage>
</organism>
<gene>
    <name evidence="7" type="ORF">RCL2_002455000</name>
</gene>
<keyword evidence="3" id="KW-0547">Nucleotide-binding</keyword>
<evidence type="ECO:0000256" key="5">
    <source>
        <dbReference type="ARBA" id="ARBA00022840"/>
    </source>
</evidence>
<evidence type="ECO:0000313" key="8">
    <source>
        <dbReference type="Proteomes" id="UP000615446"/>
    </source>
</evidence>
<keyword evidence="2" id="KW-0808">Transferase</keyword>
<evidence type="ECO:0000256" key="1">
    <source>
        <dbReference type="ARBA" id="ARBA00022527"/>
    </source>
</evidence>
<proteinExistence type="predicted"/>
<dbReference type="InterPro" id="IPR011009">
    <property type="entry name" value="Kinase-like_dom_sf"/>
</dbReference>
<feature type="domain" description="Protein kinase" evidence="6">
    <location>
        <begin position="1"/>
        <end position="365"/>
    </location>
</feature>